<dbReference type="GO" id="GO:0061630">
    <property type="term" value="F:ubiquitin protein ligase activity"/>
    <property type="evidence" value="ECO:0007669"/>
    <property type="project" value="InterPro"/>
</dbReference>
<keyword evidence="2 4" id="KW-0863">Zinc-finger</keyword>
<feature type="coiled-coil region" evidence="5">
    <location>
        <begin position="131"/>
        <end position="204"/>
    </location>
</feature>
<evidence type="ECO:0000256" key="1">
    <source>
        <dbReference type="ARBA" id="ARBA00022723"/>
    </source>
</evidence>
<evidence type="ECO:0000313" key="7">
    <source>
        <dbReference type="EMBL" id="CAG2251744.1"/>
    </source>
</evidence>
<evidence type="ECO:0000313" key="8">
    <source>
        <dbReference type="Proteomes" id="UP000683360"/>
    </source>
</evidence>
<sequence length="404" mass="46467">MDDTDLPVTISMRSISDYFICSICMCSMKETHMTKCGHRYCVKCIQEWVDRRHKCPCCNTQLDKDQLIKDHQYDSLIGAILKEKEKSEETYFESLIYSSSGENCIKMEDIKLSPIEAVFKNHLKDNLGAHEKCLQTLKKQLHTRLKKLEQEAQSAREELKTQGLFQTDLDQEKGKIDNNFTNHKAELEKEFESCSQLIAQAYDKHLTEHIPKLSVLPVKITINVLPKDLKISDVVFAPTDRTKPRVIGAVEGAMSANKDKLVKWPDDVQFILFGPFAKCNQHETEKVVQEVLQNGVTYPDVTVLDSQSMPVLHQSMSPGSEIVIFGEVKFESDLPKKCFAGLYIKEEDQIVDYFICQSCNFKWICRSCMEVCHKGHVIQPYIMNFHPSWACCYCPKNKKCIIRE</sequence>
<dbReference type="EMBL" id="CAJPWZ010003097">
    <property type="protein sequence ID" value="CAG2251744.1"/>
    <property type="molecule type" value="Genomic_DNA"/>
</dbReference>
<dbReference type="InterPro" id="IPR001841">
    <property type="entry name" value="Znf_RING"/>
</dbReference>
<keyword evidence="1" id="KW-0479">Metal-binding</keyword>
<keyword evidence="5" id="KW-0175">Coiled coil</keyword>
<dbReference type="Pfam" id="PF13639">
    <property type="entry name" value="zf-RING_2"/>
    <property type="match status" value="1"/>
</dbReference>
<reference evidence="7" key="1">
    <citation type="submission" date="2021-03" db="EMBL/GenBank/DDBJ databases">
        <authorList>
            <person name="Bekaert M."/>
        </authorList>
    </citation>
    <scope>NUCLEOTIDE SEQUENCE</scope>
</reference>
<dbReference type="AlphaFoldDB" id="A0A8S3VCF0"/>
<gene>
    <name evidence="7" type="ORF">MEDL_63400</name>
</gene>
<proteinExistence type="predicted"/>
<dbReference type="GO" id="GO:0043161">
    <property type="term" value="P:proteasome-mediated ubiquitin-dependent protein catabolic process"/>
    <property type="evidence" value="ECO:0007669"/>
    <property type="project" value="TreeGrafter"/>
</dbReference>
<dbReference type="GO" id="GO:0008270">
    <property type="term" value="F:zinc ion binding"/>
    <property type="evidence" value="ECO:0007669"/>
    <property type="project" value="UniProtKB-KW"/>
</dbReference>
<evidence type="ECO:0000259" key="6">
    <source>
        <dbReference type="PROSITE" id="PS50089"/>
    </source>
</evidence>
<keyword evidence="3" id="KW-0862">Zinc</keyword>
<evidence type="ECO:0000256" key="4">
    <source>
        <dbReference type="PROSITE-ProRule" id="PRU00175"/>
    </source>
</evidence>
<protein>
    <recommendedName>
        <fullName evidence="6">RING-type domain-containing protein</fullName>
    </recommendedName>
</protein>
<evidence type="ECO:0000256" key="5">
    <source>
        <dbReference type="SAM" id="Coils"/>
    </source>
</evidence>
<comment type="caution">
    <text evidence="7">The sequence shown here is derived from an EMBL/GenBank/DDBJ whole genome shotgun (WGS) entry which is preliminary data.</text>
</comment>
<dbReference type="SUPFAM" id="SSF57850">
    <property type="entry name" value="RING/U-box"/>
    <property type="match status" value="1"/>
</dbReference>
<dbReference type="InterPro" id="IPR017907">
    <property type="entry name" value="Znf_RING_CS"/>
</dbReference>
<dbReference type="Gene3D" id="3.30.40.10">
    <property type="entry name" value="Zinc/RING finger domain, C3HC4 (zinc finger)"/>
    <property type="match status" value="1"/>
</dbReference>
<organism evidence="7 8">
    <name type="scientific">Mytilus edulis</name>
    <name type="common">Blue mussel</name>
    <dbReference type="NCBI Taxonomy" id="6550"/>
    <lineage>
        <taxon>Eukaryota</taxon>
        <taxon>Metazoa</taxon>
        <taxon>Spiralia</taxon>
        <taxon>Lophotrochozoa</taxon>
        <taxon>Mollusca</taxon>
        <taxon>Bivalvia</taxon>
        <taxon>Autobranchia</taxon>
        <taxon>Pteriomorphia</taxon>
        <taxon>Mytilida</taxon>
        <taxon>Mytiloidea</taxon>
        <taxon>Mytilidae</taxon>
        <taxon>Mytilinae</taxon>
        <taxon>Mytilus</taxon>
    </lineage>
</organism>
<evidence type="ECO:0000256" key="2">
    <source>
        <dbReference type="ARBA" id="ARBA00022771"/>
    </source>
</evidence>
<dbReference type="SMART" id="SM00184">
    <property type="entry name" value="RING"/>
    <property type="match status" value="1"/>
</dbReference>
<keyword evidence="8" id="KW-1185">Reference proteome</keyword>
<evidence type="ECO:0000256" key="3">
    <source>
        <dbReference type="ARBA" id="ARBA00022833"/>
    </source>
</evidence>
<dbReference type="PROSITE" id="PS50089">
    <property type="entry name" value="ZF_RING_2"/>
    <property type="match status" value="1"/>
</dbReference>
<dbReference type="PANTHER" id="PTHR44080:SF1">
    <property type="entry name" value="E3 UBIQUITIN-PROTEIN LIGASE COP1"/>
    <property type="match status" value="1"/>
</dbReference>
<dbReference type="PANTHER" id="PTHR44080">
    <property type="entry name" value="E3 UBIQUITIN-PROTEIN LIGASE COP1"/>
    <property type="match status" value="1"/>
</dbReference>
<dbReference type="OrthoDB" id="6105938at2759"/>
<feature type="domain" description="RING-type" evidence="6">
    <location>
        <begin position="21"/>
        <end position="59"/>
    </location>
</feature>
<dbReference type="Proteomes" id="UP000683360">
    <property type="component" value="Unassembled WGS sequence"/>
</dbReference>
<dbReference type="InterPro" id="IPR013083">
    <property type="entry name" value="Znf_RING/FYVE/PHD"/>
</dbReference>
<accession>A0A8S3VCF0</accession>
<dbReference type="InterPro" id="IPR042755">
    <property type="entry name" value="COP1"/>
</dbReference>
<dbReference type="PROSITE" id="PS00518">
    <property type="entry name" value="ZF_RING_1"/>
    <property type="match status" value="1"/>
</dbReference>
<name>A0A8S3VCF0_MYTED</name>